<dbReference type="EMBL" id="JASCZI010151133">
    <property type="protein sequence ID" value="MED6169989.1"/>
    <property type="molecule type" value="Genomic_DNA"/>
</dbReference>
<evidence type="ECO:0000256" key="1">
    <source>
        <dbReference type="SAM" id="MobiDB-lite"/>
    </source>
</evidence>
<reference evidence="2 3" key="1">
    <citation type="journal article" date="2023" name="Plants (Basel)">
        <title>Bridging the Gap: Combining Genomics and Transcriptomics Approaches to Understand Stylosanthes scabra, an Orphan Legume from the Brazilian Caatinga.</title>
        <authorList>
            <person name="Ferreira-Neto J.R.C."/>
            <person name="da Silva M.D."/>
            <person name="Binneck E."/>
            <person name="de Melo N.F."/>
            <person name="da Silva R.H."/>
            <person name="de Melo A.L.T.M."/>
            <person name="Pandolfi V."/>
            <person name="Bustamante F.O."/>
            <person name="Brasileiro-Vidal A.C."/>
            <person name="Benko-Iseppon A.M."/>
        </authorList>
    </citation>
    <scope>NUCLEOTIDE SEQUENCE [LARGE SCALE GENOMIC DNA]</scope>
    <source>
        <tissue evidence="2">Leaves</tissue>
    </source>
</reference>
<keyword evidence="3" id="KW-1185">Reference proteome</keyword>
<accession>A0ABU6V9W1</accession>
<dbReference type="Proteomes" id="UP001341840">
    <property type="component" value="Unassembled WGS sequence"/>
</dbReference>
<proteinExistence type="predicted"/>
<organism evidence="2 3">
    <name type="scientific">Stylosanthes scabra</name>
    <dbReference type="NCBI Taxonomy" id="79078"/>
    <lineage>
        <taxon>Eukaryota</taxon>
        <taxon>Viridiplantae</taxon>
        <taxon>Streptophyta</taxon>
        <taxon>Embryophyta</taxon>
        <taxon>Tracheophyta</taxon>
        <taxon>Spermatophyta</taxon>
        <taxon>Magnoliopsida</taxon>
        <taxon>eudicotyledons</taxon>
        <taxon>Gunneridae</taxon>
        <taxon>Pentapetalae</taxon>
        <taxon>rosids</taxon>
        <taxon>fabids</taxon>
        <taxon>Fabales</taxon>
        <taxon>Fabaceae</taxon>
        <taxon>Papilionoideae</taxon>
        <taxon>50 kb inversion clade</taxon>
        <taxon>dalbergioids sensu lato</taxon>
        <taxon>Dalbergieae</taxon>
        <taxon>Pterocarpus clade</taxon>
        <taxon>Stylosanthes</taxon>
    </lineage>
</organism>
<gene>
    <name evidence="2" type="ORF">PIB30_026303</name>
</gene>
<feature type="region of interest" description="Disordered" evidence="1">
    <location>
        <begin position="101"/>
        <end position="130"/>
    </location>
</feature>
<name>A0ABU6V9W1_9FABA</name>
<evidence type="ECO:0000313" key="2">
    <source>
        <dbReference type="EMBL" id="MED6169989.1"/>
    </source>
</evidence>
<protein>
    <submittedName>
        <fullName evidence="2">Uncharacterized protein</fullName>
    </submittedName>
</protein>
<comment type="caution">
    <text evidence="2">The sequence shown here is derived from an EMBL/GenBank/DDBJ whole genome shotgun (WGS) entry which is preliminary data.</text>
</comment>
<sequence>MCNCAMLLSHSLLNLTVIHIYRRSLTHGLTHYHSQLQDHQRQSSLPHFLLLTPPLPPALRCHPRVVALVPSSSPPSLSPIPELETEACRCRCLPLQNRFSPPSLSSTPDPELPKADSVSTPDLKLADMPSTPDTKLAVTLLYSRHRSSLSSPEARRSSHCLCTSRI</sequence>
<evidence type="ECO:0000313" key="3">
    <source>
        <dbReference type="Proteomes" id="UP001341840"/>
    </source>
</evidence>